<dbReference type="EMBL" id="GL870876">
    <property type="protein sequence ID" value="EIJ89251.1"/>
    <property type="molecule type" value="Genomic_DNA"/>
</dbReference>
<feature type="domain" description="tRNA synthetases class I catalytic" evidence="11">
    <location>
        <begin position="36"/>
        <end position="362"/>
    </location>
</feature>
<reference evidence="12" key="1">
    <citation type="submission" date="2011-01" db="EMBL/GenBank/DDBJ databases">
        <title>The Genome Sequence of Nematocida parisii strain ERTm3.</title>
        <authorList>
            <consortium name="The Broad Institute Genome Sequencing Platform"/>
            <consortium name="The Broad Institute Genome Sequencing Center for Infectious Disease"/>
            <person name="Cuomo C."/>
            <person name="Troemel E."/>
            <person name="Young S.K."/>
            <person name="Zeng Q."/>
            <person name="Gargeya S."/>
            <person name="Fitzgerald M."/>
            <person name="Haas B."/>
            <person name="Abouelleil A."/>
            <person name="Alvarado L."/>
            <person name="Arachchi H.M."/>
            <person name="Berlin A."/>
            <person name="Chapman S.B."/>
            <person name="Gearin G."/>
            <person name="Goldberg J."/>
            <person name="Griggs A."/>
            <person name="Gujja S."/>
            <person name="Hansen M."/>
            <person name="Heiman D."/>
            <person name="Howarth C."/>
            <person name="Larimer J."/>
            <person name="Lui A."/>
            <person name="MacDonald P.J.P."/>
            <person name="McCowen C."/>
            <person name="Montmayeur A."/>
            <person name="Murphy C."/>
            <person name="Neiman D."/>
            <person name="Pearson M."/>
            <person name="Priest M."/>
            <person name="Roberts A."/>
            <person name="Saif S."/>
            <person name="Shea T."/>
            <person name="Sisk P."/>
            <person name="Stolte C."/>
            <person name="Sykes S."/>
            <person name="Wortman J."/>
            <person name="Nusbaum C."/>
            <person name="Birren B."/>
        </authorList>
    </citation>
    <scope>NUCLEOTIDE SEQUENCE</scope>
    <source>
        <strain evidence="12">ERTm3</strain>
    </source>
</reference>
<evidence type="ECO:0000313" key="13">
    <source>
        <dbReference type="Proteomes" id="UP000002872"/>
    </source>
</evidence>
<keyword evidence="4" id="KW-0479">Metal-binding</keyword>
<dbReference type="InterPro" id="IPR014729">
    <property type="entry name" value="Rossmann-like_a/b/a_fold"/>
</dbReference>
<evidence type="ECO:0000259" key="11">
    <source>
        <dbReference type="Pfam" id="PF01406"/>
    </source>
</evidence>
<dbReference type="Pfam" id="PF01406">
    <property type="entry name" value="tRNA-synt_1e"/>
    <property type="match status" value="1"/>
</dbReference>
<dbReference type="OrthoDB" id="438179at2759"/>
<dbReference type="NCBIfam" id="TIGR00435">
    <property type="entry name" value="cysS"/>
    <property type="match status" value="1"/>
</dbReference>
<dbReference type="InParanoid" id="I3EJ54"/>
<dbReference type="VEuPathDB" id="MicrosporidiaDB:NEQG_00021"/>
<evidence type="ECO:0000256" key="4">
    <source>
        <dbReference type="ARBA" id="ARBA00022723"/>
    </source>
</evidence>
<accession>I3EJ54</accession>
<dbReference type="HOGENOM" id="CLU_013528_3_3_1"/>
<keyword evidence="5" id="KW-0547">Nucleotide-binding</keyword>
<dbReference type="EC" id="6.1.1.16" evidence="2"/>
<evidence type="ECO:0000256" key="3">
    <source>
        <dbReference type="ARBA" id="ARBA00022598"/>
    </source>
</evidence>
<dbReference type="GO" id="GO:0004817">
    <property type="term" value="F:cysteine-tRNA ligase activity"/>
    <property type="evidence" value="ECO:0007669"/>
    <property type="project" value="UniProtKB-EC"/>
</dbReference>
<gene>
    <name evidence="12" type="ORF">NEQG_00021</name>
</gene>
<dbReference type="InterPro" id="IPR015803">
    <property type="entry name" value="Cys-tRNA-ligase"/>
</dbReference>
<dbReference type="SUPFAM" id="SSF47323">
    <property type="entry name" value="Anticodon-binding domain of a subclass of class I aminoacyl-tRNA synthetases"/>
    <property type="match status" value="1"/>
</dbReference>
<keyword evidence="13" id="KW-1185">Reference proteome</keyword>
<sequence>MSGRTVEGTRSQNKLKIYNTITKHKEELKIEGFFFKWYTCGPTVYDSAHIGHARSYITLDIIRKTLERYFGYNITYIMNITDIDDKIIVKANEFLNNLPKDISEEFNKLSIKLAEDTEEQKRIHMATRAVSRKFEKEFFEDMAALGVDLPNYTTRVSDYVDEIIKFIIGIEERGYAYESEGSVYFDVQKYREAYKYPLMCSASTQEDQQSLLEEGEGKLTLGQKNRKEDFVLWKASKKGEPAWASKWGAGRPGWHIECSAMASNIAGGRIDMHSGGIDLMFPHHDNEIAQSEGYGLNNWVGHFLHTGHLHIEGMKMSKSLKNFIKVEELLKKGTARELRLMFILQRYSGPMTYNEESLERAKVMDKKIFRYISLHTACTKTDSINAVHPFTDAEKSIMEEFENTAMEIDKAIKDDFNFPKALKFAVELASMEAKTNVKEIHQQIAMYLRRLMHNIGLEAEEEASTSDQTGLIELIGSFRNKIRDLTKSSSDKKAYFEACDAVRKEMEEKGFVIEDGNGQAASSLRKKVLDAPYKH</sequence>
<name>I3EJ54_NEMP3</name>
<dbReference type="GO" id="GO:0006423">
    <property type="term" value="P:cysteinyl-tRNA aminoacylation"/>
    <property type="evidence" value="ECO:0007669"/>
    <property type="project" value="InterPro"/>
</dbReference>
<dbReference type="GO" id="GO:0005737">
    <property type="term" value="C:cytoplasm"/>
    <property type="evidence" value="ECO:0007669"/>
    <property type="project" value="TreeGrafter"/>
</dbReference>
<dbReference type="GO" id="GO:0046872">
    <property type="term" value="F:metal ion binding"/>
    <property type="evidence" value="ECO:0007669"/>
    <property type="project" value="UniProtKB-KW"/>
</dbReference>
<dbReference type="STRING" id="935791.I3EJ54"/>
<dbReference type="PRINTS" id="PR00983">
    <property type="entry name" value="TRNASYNTHCYS"/>
</dbReference>
<dbReference type="FunCoup" id="I3EJ54">
    <property type="interactions" value="210"/>
</dbReference>
<keyword evidence="3" id="KW-0436">Ligase</keyword>
<protein>
    <recommendedName>
        <fullName evidence="2">cysteine--tRNA ligase</fullName>
        <ecNumber evidence="2">6.1.1.16</ecNumber>
    </recommendedName>
    <alternativeName>
        <fullName evidence="10">Cysteinyl-tRNA synthetase</fullName>
    </alternativeName>
</protein>
<dbReference type="HAMAP" id="MF_00041">
    <property type="entry name" value="Cys_tRNA_synth"/>
    <property type="match status" value="1"/>
</dbReference>
<keyword evidence="7" id="KW-0067">ATP-binding</keyword>
<evidence type="ECO:0000256" key="6">
    <source>
        <dbReference type="ARBA" id="ARBA00022833"/>
    </source>
</evidence>
<organism evidence="12 13">
    <name type="scientific">Nematocida parisii (strain ERTm3)</name>
    <name type="common">Nematode killer fungus</name>
    <dbReference type="NCBI Taxonomy" id="935791"/>
    <lineage>
        <taxon>Eukaryota</taxon>
        <taxon>Fungi</taxon>
        <taxon>Fungi incertae sedis</taxon>
        <taxon>Microsporidia</taxon>
        <taxon>Nematocida</taxon>
    </lineage>
</organism>
<dbReference type="CDD" id="cd00672">
    <property type="entry name" value="CysRS_core"/>
    <property type="match status" value="1"/>
</dbReference>
<evidence type="ECO:0000256" key="9">
    <source>
        <dbReference type="ARBA" id="ARBA00023146"/>
    </source>
</evidence>
<keyword evidence="8" id="KW-0648">Protein biosynthesis</keyword>
<keyword evidence="6" id="KW-0862">Zinc</keyword>
<dbReference type="Proteomes" id="UP000002872">
    <property type="component" value="Unassembled WGS sequence"/>
</dbReference>
<evidence type="ECO:0000256" key="8">
    <source>
        <dbReference type="ARBA" id="ARBA00022917"/>
    </source>
</evidence>
<evidence type="ECO:0000256" key="2">
    <source>
        <dbReference type="ARBA" id="ARBA00012832"/>
    </source>
</evidence>
<dbReference type="Gene3D" id="3.40.50.620">
    <property type="entry name" value="HUPs"/>
    <property type="match status" value="1"/>
</dbReference>
<dbReference type="OMA" id="HAWPASE"/>
<dbReference type="PANTHER" id="PTHR10890:SF3">
    <property type="entry name" value="CYSTEINE--TRNA LIGASE, CYTOPLASMIC"/>
    <property type="match status" value="1"/>
</dbReference>
<dbReference type="AlphaFoldDB" id="I3EJ54"/>
<keyword evidence="9 12" id="KW-0030">Aminoacyl-tRNA synthetase</keyword>
<comment type="cofactor">
    <cofactor evidence="1">
        <name>Zn(2+)</name>
        <dbReference type="ChEBI" id="CHEBI:29105"/>
    </cofactor>
</comment>
<evidence type="ECO:0000256" key="1">
    <source>
        <dbReference type="ARBA" id="ARBA00001947"/>
    </source>
</evidence>
<dbReference type="InterPro" id="IPR024909">
    <property type="entry name" value="Cys-tRNA/MSH_ligase"/>
</dbReference>
<evidence type="ECO:0000256" key="10">
    <source>
        <dbReference type="ARBA" id="ARBA00031499"/>
    </source>
</evidence>
<evidence type="ECO:0000256" key="7">
    <source>
        <dbReference type="ARBA" id="ARBA00022840"/>
    </source>
</evidence>
<dbReference type="Gene3D" id="1.20.120.1910">
    <property type="entry name" value="Cysteine-tRNA ligase, C-terminal anti-codon recognition domain"/>
    <property type="match status" value="1"/>
</dbReference>
<evidence type="ECO:0000256" key="5">
    <source>
        <dbReference type="ARBA" id="ARBA00022741"/>
    </source>
</evidence>
<proteinExistence type="inferred from homology"/>
<dbReference type="InterPro" id="IPR032678">
    <property type="entry name" value="tRNA-synt_1_cat_dom"/>
</dbReference>
<evidence type="ECO:0000313" key="12">
    <source>
        <dbReference type="EMBL" id="EIJ89251.1"/>
    </source>
</evidence>
<dbReference type="FunFam" id="3.40.50.620:FF:000218">
    <property type="entry name" value="Cysteine-tRNA ligase"/>
    <property type="match status" value="1"/>
</dbReference>
<dbReference type="GO" id="GO:0005524">
    <property type="term" value="F:ATP binding"/>
    <property type="evidence" value="ECO:0007669"/>
    <property type="project" value="UniProtKB-KW"/>
</dbReference>
<dbReference type="InterPro" id="IPR009080">
    <property type="entry name" value="tRNAsynth_Ia_anticodon-bd"/>
</dbReference>
<dbReference type="SUPFAM" id="SSF52374">
    <property type="entry name" value="Nucleotidylyl transferase"/>
    <property type="match status" value="1"/>
</dbReference>
<dbReference type="PANTHER" id="PTHR10890">
    <property type="entry name" value="CYSTEINYL-TRNA SYNTHETASE"/>
    <property type="match status" value="1"/>
</dbReference>